<sequence>MVSRDGMFRYGEANIMPSQYIKKIKKIFLGTYDRILLKPKKFGRQAKWAMELGEHEIIFKPRTNKKAQTFVEFITEIAGQREVSSILELDSKTKDMNGIQENQWRLCSDGSSYIEGARIGLILTSPNGEEMTYALILDFQTRWSSPTRKNGLYEIRGRNLAQYADKSFRLEHVSRSKNKCADALRKLASSTFPHPTKKILVEIVHVKAIDEKPVMSIVEETNDWRKPIMEYLKKGKLPADDKETKKLRVKLPSFVVDEGIL</sequence>
<organism evidence="1 2">
    <name type="scientific">Lactuca sativa</name>
    <name type="common">Garden lettuce</name>
    <dbReference type="NCBI Taxonomy" id="4236"/>
    <lineage>
        <taxon>Eukaryota</taxon>
        <taxon>Viridiplantae</taxon>
        <taxon>Streptophyta</taxon>
        <taxon>Embryophyta</taxon>
        <taxon>Tracheophyta</taxon>
        <taxon>Spermatophyta</taxon>
        <taxon>Magnoliopsida</taxon>
        <taxon>eudicotyledons</taxon>
        <taxon>Gunneridae</taxon>
        <taxon>Pentapetalae</taxon>
        <taxon>asterids</taxon>
        <taxon>campanulids</taxon>
        <taxon>Asterales</taxon>
        <taxon>Asteraceae</taxon>
        <taxon>Cichorioideae</taxon>
        <taxon>Cichorieae</taxon>
        <taxon>Lactucinae</taxon>
        <taxon>Lactuca</taxon>
    </lineage>
</organism>
<name>A0A9R1VV85_LACSA</name>
<dbReference type="Proteomes" id="UP000235145">
    <property type="component" value="Unassembled WGS sequence"/>
</dbReference>
<protein>
    <recommendedName>
        <fullName evidence="3">RNase H type-1 domain-containing protein</fullName>
    </recommendedName>
</protein>
<dbReference type="PANTHER" id="PTHR48475:SF2">
    <property type="entry name" value="RIBONUCLEASE H"/>
    <property type="match status" value="1"/>
</dbReference>
<evidence type="ECO:0000313" key="2">
    <source>
        <dbReference type="Proteomes" id="UP000235145"/>
    </source>
</evidence>
<reference evidence="1 2" key="1">
    <citation type="journal article" date="2017" name="Nat. Commun.">
        <title>Genome assembly with in vitro proximity ligation data and whole-genome triplication in lettuce.</title>
        <authorList>
            <person name="Reyes-Chin-Wo S."/>
            <person name="Wang Z."/>
            <person name="Yang X."/>
            <person name="Kozik A."/>
            <person name="Arikit S."/>
            <person name="Song C."/>
            <person name="Xia L."/>
            <person name="Froenicke L."/>
            <person name="Lavelle D.O."/>
            <person name="Truco M.J."/>
            <person name="Xia R."/>
            <person name="Zhu S."/>
            <person name="Xu C."/>
            <person name="Xu H."/>
            <person name="Xu X."/>
            <person name="Cox K."/>
            <person name="Korf I."/>
            <person name="Meyers B.C."/>
            <person name="Michelmore R.W."/>
        </authorList>
    </citation>
    <scope>NUCLEOTIDE SEQUENCE [LARGE SCALE GENOMIC DNA]</scope>
    <source>
        <strain evidence="2">cv. Salinas</strain>
        <tissue evidence="1">Seedlings</tissue>
    </source>
</reference>
<dbReference type="PANTHER" id="PTHR48475">
    <property type="entry name" value="RIBONUCLEASE H"/>
    <property type="match status" value="1"/>
</dbReference>
<accession>A0A9R1VV85</accession>
<evidence type="ECO:0008006" key="3">
    <source>
        <dbReference type="Google" id="ProtNLM"/>
    </source>
</evidence>
<proteinExistence type="predicted"/>
<keyword evidence="2" id="KW-1185">Reference proteome</keyword>
<comment type="caution">
    <text evidence="1">The sequence shown here is derived from an EMBL/GenBank/DDBJ whole genome shotgun (WGS) entry which is preliminary data.</text>
</comment>
<evidence type="ECO:0000313" key="1">
    <source>
        <dbReference type="EMBL" id="KAJ0211271.1"/>
    </source>
</evidence>
<gene>
    <name evidence="1" type="ORF">LSAT_V11C400194160</name>
</gene>
<dbReference type="EMBL" id="NBSK02000004">
    <property type="protein sequence ID" value="KAJ0211271.1"/>
    <property type="molecule type" value="Genomic_DNA"/>
</dbReference>
<dbReference type="AlphaFoldDB" id="A0A9R1VV85"/>